<dbReference type="CDD" id="cd12797">
    <property type="entry name" value="M23_peptidase"/>
    <property type="match status" value="1"/>
</dbReference>
<dbReference type="GO" id="GO:0032153">
    <property type="term" value="C:cell division site"/>
    <property type="evidence" value="ECO:0007669"/>
    <property type="project" value="TreeGrafter"/>
</dbReference>
<sequence length="235" mass="26548">MFHLNSHKKKSARIKTYCFYLVFIIFTACSTTKYNYKLGEEHFVRSGETLYVIAWRYGKDFKDLILWNNIKDGSLIYSGQVIKLTAPDNFSKTTKKKTKKKIKSSSVPNYPISLVNWDWPTKGSIVSSFSKNQGTRTGILIGGKIGQPIVAVKDGQVVYSGDQLIGYGNLVIIKHSDEFMSAYGHNASVLVVEGEMIRKGQKIATMGNDLTTQPRLHFEIRRNGNPINPLVYLKQ</sequence>
<dbReference type="InterPro" id="IPR011055">
    <property type="entry name" value="Dup_hybrid_motif"/>
</dbReference>
<organism evidence="3">
    <name type="scientific">marine metagenome</name>
    <dbReference type="NCBI Taxonomy" id="408172"/>
    <lineage>
        <taxon>unclassified sequences</taxon>
        <taxon>metagenomes</taxon>
        <taxon>ecological metagenomes</taxon>
    </lineage>
</organism>
<dbReference type="CDD" id="cd00118">
    <property type="entry name" value="LysM"/>
    <property type="match status" value="1"/>
</dbReference>
<dbReference type="SUPFAM" id="SSF51261">
    <property type="entry name" value="Duplicated hybrid motif"/>
    <property type="match status" value="1"/>
</dbReference>
<evidence type="ECO:0000256" key="1">
    <source>
        <dbReference type="ARBA" id="ARBA00038420"/>
    </source>
</evidence>
<dbReference type="PROSITE" id="PS51782">
    <property type="entry name" value="LYSM"/>
    <property type="match status" value="1"/>
</dbReference>
<dbReference type="InterPro" id="IPR016047">
    <property type="entry name" value="M23ase_b-sheet_dom"/>
</dbReference>
<reference evidence="3" key="1">
    <citation type="submission" date="2018-05" db="EMBL/GenBank/DDBJ databases">
        <authorList>
            <person name="Lanie J.A."/>
            <person name="Ng W.-L."/>
            <person name="Kazmierczak K.M."/>
            <person name="Andrzejewski T.M."/>
            <person name="Davidsen T.M."/>
            <person name="Wayne K.J."/>
            <person name="Tettelin H."/>
            <person name="Glass J.I."/>
            <person name="Rusch D."/>
            <person name="Podicherti R."/>
            <person name="Tsui H.-C.T."/>
            <person name="Winkler M.E."/>
        </authorList>
    </citation>
    <scope>NUCLEOTIDE SEQUENCE</scope>
</reference>
<protein>
    <recommendedName>
        <fullName evidence="2">LysM domain-containing protein</fullName>
    </recommendedName>
</protein>
<evidence type="ECO:0000259" key="2">
    <source>
        <dbReference type="PROSITE" id="PS51782"/>
    </source>
</evidence>
<feature type="domain" description="LysM" evidence="2">
    <location>
        <begin position="40"/>
        <end position="84"/>
    </location>
</feature>
<comment type="similarity">
    <text evidence="1">Belongs to the E.coli NlpD/Haemophilus LppB family.</text>
</comment>
<dbReference type="GO" id="GO:0004222">
    <property type="term" value="F:metalloendopeptidase activity"/>
    <property type="evidence" value="ECO:0007669"/>
    <property type="project" value="TreeGrafter"/>
</dbReference>
<proteinExistence type="inferred from homology"/>
<dbReference type="Gene3D" id="2.70.70.10">
    <property type="entry name" value="Glucose Permease (Domain IIA)"/>
    <property type="match status" value="1"/>
</dbReference>
<evidence type="ECO:0000313" key="3">
    <source>
        <dbReference type="EMBL" id="SVB15372.1"/>
    </source>
</evidence>
<dbReference type="InterPro" id="IPR036779">
    <property type="entry name" value="LysM_dom_sf"/>
</dbReference>
<dbReference type="InterPro" id="IPR018392">
    <property type="entry name" value="LysM"/>
</dbReference>
<dbReference type="GO" id="GO:0009279">
    <property type="term" value="C:cell outer membrane"/>
    <property type="evidence" value="ECO:0007669"/>
    <property type="project" value="TreeGrafter"/>
</dbReference>
<dbReference type="Pfam" id="PF01551">
    <property type="entry name" value="Peptidase_M23"/>
    <property type="match status" value="1"/>
</dbReference>
<dbReference type="EMBL" id="UINC01030645">
    <property type="protein sequence ID" value="SVB15372.1"/>
    <property type="molecule type" value="Genomic_DNA"/>
</dbReference>
<gene>
    <name evidence="3" type="ORF">METZ01_LOCUS168226</name>
</gene>
<accession>A0A382BPQ3</accession>
<name>A0A382BPQ3_9ZZZZ</name>
<dbReference type="SMART" id="SM00257">
    <property type="entry name" value="LysM"/>
    <property type="match status" value="1"/>
</dbReference>
<dbReference type="InterPro" id="IPR050570">
    <property type="entry name" value="Cell_wall_metabolism_enzyme"/>
</dbReference>
<dbReference type="Pfam" id="PF01476">
    <property type="entry name" value="LysM"/>
    <property type="match status" value="1"/>
</dbReference>
<dbReference type="Gene3D" id="3.10.350.10">
    <property type="entry name" value="LysM domain"/>
    <property type="match status" value="1"/>
</dbReference>
<dbReference type="AlphaFoldDB" id="A0A382BPQ3"/>
<dbReference type="PANTHER" id="PTHR21666:SF263">
    <property type="entry name" value="MUREIN HYDROLASE ACTIVATOR NLPD"/>
    <property type="match status" value="1"/>
</dbReference>
<dbReference type="PANTHER" id="PTHR21666">
    <property type="entry name" value="PEPTIDASE-RELATED"/>
    <property type="match status" value="1"/>
</dbReference>